<dbReference type="Proteomes" id="UP000324701">
    <property type="component" value="Unassembled WGS sequence"/>
</dbReference>
<evidence type="ECO:0000313" key="2">
    <source>
        <dbReference type="Proteomes" id="UP000324701"/>
    </source>
</evidence>
<dbReference type="OrthoDB" id="9813491at2"/>
<comment type="caution">
    <text evidence="1">The sequence shown here is derived from an EMBL/GenBank/DDBJ whole genome shotgun (WGS) entry which is preliminary data.</text>
</comment>
<gene>
    <name evidence="1" type="ORF">F0Q45_11120</name>
</gene>
<protein>
    <submittedName>
        <fullName evidence="1">Uncharacterized protein</fullName>
    </submittedName>
</protein>
<keyword evidence="2" id="KW-1185">Reference proteome</keyword>
<dbReference type="InterPro" id="IPR048868">
    <property type="entry name" value="OGG-like_put"/>
</dbReference>
<dbReference type="Pfam" id="PF21790">
    <property type="entry name" value="OGG"/>
    <property type="match status" value="1"/>
</dbReference>
<organism evidence="1 2">
    <name type="scientific">Mycobacterium simiae</name>
    <name type="common">Mycobacterium habana</name>
    <dbReference type="NCBI Taxonomy" id="1784"/>
    <lineage>
        <taxon>Bacteria</taxon>
        <taxon>Bacillati</taxon>
        <taxon>Actinomycetota</taxon>
        <taxon>Actinomycetes</taxon>
        <taxon>Mycobacteriales</taxon>
        <taxon>Mycobacteriaceae</taxon>
        <taxon>Mycobacterium</taxon>
        <taxon>Mycobacterium simiae complex</taxon>
    </lineage>
</organism>
<dbReference type="EMBL" id="VTZN01000054">
    <property type="protein sequence ID" value="KAA1250182.1"/>
    <property type="molecule type" value="Genomic_DNA"/>
</dbReference>
<accession>A0A5B1BQ72</accession>
<evidence type="ECO:0000313" key="1">
    <source>
        <dbReference type="EMBL" id="KAA1250182.1"/>
    </source>
</evidence>
<name>A0A5B1BQ72_MYCSI</name>
<dbReference type="AlphaFoldDB" id="A0A5B1BQ72"/>
<dbReference type="RefSeq" id="WP_149654007.1">
    <property type="nucleotide sequence ID" value="NZ_VTZN01000054.1"/>
</dbReference>
<reference evidence="1 2" key="1">
    <citation type="submission" date="2019-09" db="EMBL/GenBank/DDBJ databases">
        <title>Report of infection by Mycobacterium simiae a patient suffering from pulmonary tuberculosis.</title>
        <authorList>
            <person name="Mohanty P.S."/>
            <person name="Bansal A.K."/>
            <person name="Singh H."/>
            <person name="Sharma S."/>
            <person name="Patil S.A."/>
            <person name="Upadhaya P."/>
            <person name="Singh P.K."/>
            <person name="Kumar D."/>
            <person name="Kumar S."/>
            <person name="Singh R.K."/>
            <person name="Chaudhary B."/>
        </authorList>
    </citation>
    <scope>NUCLEOTIDE SEQUENCE [LARGE SCALE GENOMIC DNA]</scope>
    <source>
        <strain evidence="1 2">JAL-560-SIM</strain>
    </source>
</reference>
<proteinExistence type="predicted"/>
<sequence length="227" mass="25604">MPSYDDSHAEWAARVSAHCGHHIKRFDPATQPKIGFHPRPWLRWNGHDSDVAWAPDHYRDGIDRGDLRLLAQDLGTAAKRRRAFVATLIWGAGPTNRYYGRHAKVLASPDLHAILERTVDQVGADDLEGAWRTAAGLPGLGFRFFTKWLWVAGAGQNLLAPPLVFDNQVRTGLRLTHWPWHPRRLNDRRRWVNYCNDAAAVGNRLGVTGEWAEYWLFSGAPGAPCCE</sequence>